<keyword evidence="7" id="KW-1185">Reference proteome</keyword>
<evidence type="ECO:0000256" key="4">
    <source>
        <dbReference type="ARBA" id="ARBA00023136"/>
    </source>
</evidence>
<evidence type="ECO:0000313" key="7">
    <source>
        <dbReference type="Proteomes" id="UP000242432"/>
    </source>
</evidence>
<feature type="transmembrane region" description="Helical" evidence="5">
    <location>
        <begin position="6"/>
        <end position="24"/>
    </location>
</feature>
<protein>
    <submittedName>
        <fullName evidence="6">Membrane protein required for colicin V production</fullName>
    </submittedName>
</protein>
<sequence length="168" mass="18348">MAVLTALDWVILGVVGLSAIMSVFRGFVKEASSIFSWVAAFIIASRFYEQVASLFTFSNDPLTRKAIASIVLFIGSLIILGFVSTVVSSLVKKAGLSGFDRLLGVAFGVARGILIVSAVLALVQILGKLHILSFIQDYPWYKDSLFIPELQRIVNWFFIYMGTTETGA</sequence>
<dbReference type="EMBL" id="FUXX01000042">
    <property type="protein sequence ID" value="SKA67407.1"/>
    <property type="molecule type" value="Genomic_DNA"/>
</dbReference>
<keyword evidence="4 5" id="KW-0472">Membrane</keyword>
<dbReference type="Proteomes" id="UP000242432">
    <property type="component" value="Unassembled WGS sequence"/>
</dbReference>
<dbReference type="InterPro" id="IPR052719">
    <property type="entry name" value="CvpA-like"/>
</dbReference>
<feature type="transmembrane region" description="Helical" evidence="5">
    <location>
        <begin position="31"/>
        <end position="48"/>
    </location>
</feature>
<evidence type="ECO:0000256" key="1">
    <source>
        <dbReference type="ARBA" id="ARBA00004141"/>
    </source>
</evidence>
<organism evidence="6 7">
    <name type="scientific">Succinivibrio dextrinosolvens DSM 3072</name>
    <dbReference type="NCBI Taxonomy" id="1123324"/>
    <lineage>
        <taxon>Bacteria</taxon>
        <taxon>Pseudomonadati</taxon>
        <taxon>Pseudomonadota</taxon>
        <taxon>Gammaproteobacteria</taxon>
        <taxon>Aeromonadales</taxon>
        <taxon>Succinivibrionaceae</taxon>
        <taxon>Succinivibrio</taxon>
    </lineage>
</organism>
<evidence type="ECO:0000256" key="5">
    <source>
        <dbReference type="SAM" id="Phobius"/>
    </source>
</evidence>
<dbReference type="PANTHER" id="PTHR36926:SF1">
    <property type="entry name" value="COLICIN V PRODUCTION PROTEIN"/>
    <property type="match status" value="1"/>
</dbReference>
<evidence type="ECO:0000256" key="2">
    <source>
        <dbReference type="ARBA" id="ARBA00022692"/>
    </source>
</evidence>
<evidence type="ECO:0000256" key="3">
    <source>
        <dbReference type="ARBA" id="ARBA00022989"/>
    </source>
</evidence>
<evidence type="ECO:0000313" key="6">
    <source>
        <dbReference type="EMBL" id="SKA67407.1"/>
    </source>
</evidence>
<comment type="subcellular location">
    <subcellularLocation>
        <location evidence="1">Membrane</location>
        <topology evidence="1">Multi-pass membrane protein</topology>
    </subcellularLocation>
</comment>
<dbReference type="GO" id="GO:0016020">
    <property type="term" value="C:membrane"/>
    <property type="evidence" value="ECO:0007669"/>
    <property type="project" value="UniProtKB-SubCell"/>
</dbReference>
<proteinExistence type="predicted"/>
<feature type="transmembrane region" description="Helical" evidence="5">
    <location>
        <begin position="68"/>
        <end position="91"/>
    </location>
</feature>
<reference evidence="7" key="1">
    <citation type="submission" date="2017-02" db="EMBL/GenBank/DDBJ databases">
        <authorList>
            <person name="Varghese N."/>
            <person name="Submissions S."/>
        </authorList>
    </citation>
    <scope>NUCLEOTIDE SEQUENCE [LARGE SCALE GENOMIC DNA]</scope>
    <source>
        <strain evidence="7">DSM 3072</strain>
    </source>
</reference>
<dbReference type="GO" id="GO:0009403">
    <property type="term" value="P:toxin biosynthetic process"/>
    <property type="evidence" value="ECO:0007669"/>
    <property type="project" value="InterPro"/>
</dbReference>
<dbReference type="PANTHER" id="PTHR36926">
    <property type="entry name" value="COLICIN V PRODUCTION PROTEIN"/>
    <property type="match status" value="1"/>
</dbReference>
<keyword evidence="2 5" id="KW-0812">Transmembrane</keyword>
<gene>
    <name evidence="6" type="ORF">SAMN02745213_01944</name>
</gene>
<dbReference type="Pfam" id="PF02674">
    <property type="entry name" value="Colicin_V"/>
    <property type="match status" value="1"/>
</dbReference>
<name>A0A1T4VR34_9GAMM</name>
<keyword evidence="3 5" id="KW-1133">Transmembrane helix</keyword>
<dbReference type="STRING" id="83771.SAMN02910357_01224"/>
<dbReference type="AlphaFoldDB" id="A0A1T4VR34"/>
<accession>A0A1T4VR34</accession>
<dbReference type="InterPro" id="IPR003825">
    <property type="entry name" value="Colicin-V_CvpA"/>
</dbReference>
<dbReference type="RefSeq" id="WP_078929299.1">
    <property type="nucleotide sequence ID" value="NZ_FUXX01000042.1"/>
</dbReference>
<feature type="transmembrane region" description="Helical" evidence="5">
    <location>
        <begin position="103"/>
        <end position="126"/>
    </location>
</feature>